<dbReference type="Gene3D" id="1.25.40.10">
    <property type="entry name" value="Tetratricopeptide repeat domain"/>
    <property type="match status" value="1"/>
</dbReference>
<dbReference type="OrthoDB" id="1523318at2"/>
<reference evidence="1 2" key="1">
    <citation type="journal article" date="2014" name="Curr. Microbiol.">
        <title>Spirosoma radiotolerans sp. nov., a gamma-radiation-resistant bacterium isolated from gamma ray-irradiated soil.</title>
        <authorList>
            <person name="Lee J.J."/>
            <person name="Srinivasan S."/>
            <person name="Lim S."/>
            <person name="Joe M."/>
            <person name="Im S."/>
            <person name="Bae S.I."/>
            <person name="Park K.R."/>
            <person name="Han J.H."/>
            <person name="Park S.H."/>
            <person name="Joo B.M."/>
            <person name="Park S.J."/>
            <person name="Kim M.K."/>
        </authorList>
    </citation>
    <scope>NUCLEOTIDE SEQUENCE [LARGE SCALE GENOMIC DNA]</scope>
    <source>
        <strain evidence="1 2">DG5A</strain>
    </source>
</reference>
<accession>A0A0E3ZV02</accession>
<sequence length="65" mass="7377">MWTNLTQAHNLFKLADYQTAMVHCNEVLALDSAQTKAYQLRGVIRYELQDFVGAGEDLRFSLSLA</sequence>
<dbReference type="AlphaFoldDB" id="A0A0E3ZV02"/>
<dbReference type="PATRIC" id="fig|1379870.5.peg.1705"/>
<name>A0A0E3ZV02_9BACT</name>
<keyword evidence="2" id="KW-1185">Reference proteome</keyword>
<dbReference type="HOGENOM" id="CLU_2847620_0_0_10"/>
<dbReference type="EMBL" id="CP010429">
    <property type="protein sequence ID" value="AKD54834.1"/>
    <property type="molecule type" value="Genomic_DNA"/>
</dbReference>
<dbReference type="InterPro" id="IPR011990">
    <property type="entry name" value="TPR-like_helical_dom_sf"/>
</dbReference>
<organism evidence="1 2">
    <name type="scientific">Spirosoma radiotolerans</name>
    <dbReference type="NCBI Taxonomy" id="1379870"/>
    <lineage>
        <taxon>Bacteria</taxon>
        <taxon>Pseudomonadati</taxon>
        <taxon>Bacteroidota</taxon>
        <taxon>Cytophagia</taxon>
        <taxon>Cytophagales</taxon>
        <taxon>Cytophagaceae</taxon>
        <taxon>Spirosoma</taxon>
    </lineage>
</organism>
<evidence type="ECO:0000313" key="2">
    <source>
        <dbReference type="Proteomes" id="UP000033054"/>
    </source>
</evidence>
<gene>
    <name evidence="1" type="ORF">SD10_07860</name>
</gene>
<evidence type="ECO:0008006" key="3">
    <source>
        <dbReference type="Google" id="ProtNLM"/>
    </source>
</evidence>
<evidence type="ECO:0000313" key="1">
    <source>
        <dbReference type="EMBL" id="AKD54834.1"/>
    </source>
</evidence>
<dbReference type="Proteomes" id="UP000033054">
    <property type="component" value="Chromosome"/>
</dbReference>
<protein>
    <recommendedName>
        <fullName evidence="3">Tetratricopeptide repeat protein</fullName>
    </recommendedName>
</protein>
<proteinExistence type="predicted"/>
<dbReference type="KEGG" id="srd:SD10_07860"/>
<dbReference type="RefSeq" id="WP_046376434.1">
    <property type="nucleotide sequence ID" value="NZ_CP010429.1"/>
</dbReference>
<dbReference type="SUPFAM" id="SSF48452">
    <property type="entry name" value="TPR-like"/>
    <property type="match status" value="1"/>
</dbReference>